<reference evidence="1 2" key="1">
    <citation type="submission" date="2024-08" db="EMBL/GenBank/DDBJ databases">
        <title>Insights into the chromosomal genome structure of Flemingia macrophylla.</title>
        <authorList>
            <person name="Ding Y."/>
            <person name="Zhao Y."/>
            <person name="Bi W."/>
            <person name="Wu M."/>
            <person name="Zhao G."/>
            <person name="Gong Y."/>
            <person name="Li W."/>
            <person name="Zhang P."/>
        </authorList>
    </citation>
    <scope>NUCLEOTIDE SEQUENCE [LARGE SCALE GENOMIC DNA]</scope>
    <source>
        <strain evidence="1">DYQJB</strain>
        <tissue evidence="1">Leaf</tissue>
    </source>
</reference>
<name>A0ABD1MHA1_9FABA</name>
<accession>A0ABD1MHA1</accession>
<keyword evidence="2" id="KW-1185">Reference proteome</keyword>
<evidence type="ECO:0000313" key="1">
    <source>
        <dbReference type="EMBL" id="KAL2334937.1"/>
    </source>
</evidence>
<organism evidence="1 2">
    <name type="scientific">Flemingia macrophylla</name>
    <dbReference type="NCBI Taxonomy" id="520843"/>
    <lineage>
        <taxon>Eukaryota</taxon>
        <taxon>Viridiplantae</taxon>
        <taxon>Streptophyta</taxon>
        <taxon>Embryophyta</taxon>
        <taxon>Tracheophyta</taxon>
        <taxon>Spermatophyta</taxon>
        <taxon>Magnoliopsida</taxon>
        <taxon>eudicotyledons</taxon>
        <taxon>Gunneridae</taxon>
        <taxon>Pentapetalae</taxon>
        <taxon>rosids</taxon>
        <taxon>fabids</taxon>
        <taxon>Fabales</taxon>
        <taxon>Fabaceae</taxon>
        <taxon>Papilionoideae</taxon>
        <taxon>50 kb inversion clade</taxon>
        <taxon>NPAAA clade</taxon>
        <taxon>indigoferoid/millettioid clade</taxon>
        <taxon>Phaseoleae</taxon>
        <taxon>Flemingia</taxon>
    </lineage>
</organism>
<proteinExistence type="predicted"/>
<sequence>MKVLGRKAWHVGPLSLCTRDTQEKANKGKEASHECLKWLETKWDFMEGSGQGCEEDKIGEEVTQMRQSKGVTVFTTS</sequence>
<evidence type="ECO:0000313" key="2">
    <source>
        <dbReference type="Proteomes" id="UP001603857"/>
    </source>
</evidence>
<dbReference type="Proteomes" id="UP001603857">
    <property type="component" value="Unassembled WGS sequence"/>
</dbReference>
<gene>
    <name evidence="1" type="ORF">Fmac_016150</name>
</gene>
<protein>
    <submittedName>
        <fullName evidence="1">Uncharacterized protein</fullName>
    </submittedName>
</protein>
<dbReference type="AlphaFoldDB" id="A0ABD1MHA1"/>
<dbReference type="EMBL" id="JBGMDY010000005">
    <property type="protein sequence ID" value="KAL2334937.1"/>
    <property type="molecule type" value="Genomic_DNA"/>
</dbReference>
<comment type="caution">
    <text evidence="1">The sequence shown here is derived from an EMBL/GenBank/DDBJ whole genome shotgun (WGS) entry which is preliminary data.</text>
</comment>